<accession>Q81ZR1</accession>
<dbReference type="EMBL" id="AE014184">
    <property type="protein sequence ID" value="AAO44250.1"/>
    <property type="molecule type" value="Genomic_DNA"/>
</dbReference>
<feature type="chain" id="PRO_5007712190" description="Secreted protein" evidence="2">
    <location>
        <begin position="24"/>
        <end position="175"/>
    </location>
</feature>
<evidence type="ECO:0000256" key="2">
    <source>
        <dbReference type="SAM" id="SignalP"/>
    </source>
</evidence>
<gene>
    <name evidence="3" type="ordered locus">TWT_153</name>
    <name evidence="4" type="ordered locus">TWT_306</name>
</gene>
<dbReference type="STRING" id="203267.TWT_153"/>
<dbReference type="KEGG" id="twh:TWT_153"/>
<proteinExistence type="predicted"/>
<keyword evidence="1" id="KW-1133">Transmembrane helix</keyword>
<dbReference type="RefSeq" id="WP_011096414.1">
    <property type="nucleotide sequence ID" value="NC_004572.3"/>
</dbReference>
<dbReference type="Proteomes" id="UP000002200">
    <property type="component" value="Chromosome"/>
</dbReference>
<evidence type="ECO:0000313" key="4">
    <source>
        <dbReference type="EMBL" id="AAO44403.1"/>
    </source>
</evidence>
<evidence type="ECO:0000313" key="3">
    <source>
        <dbReference type="EMBL" id="AAO44250.1"/>
    </source>
</evidence>
<dbReference type="HOGENOM" id="CLU_1531874_0_0_11"/>
<dbReference type="GeneID" id="67388398"/>
<organism evidence="3 5">
    <name type="scientific">Tropheryma whipplei (strain Twist)</name>
    <name type="common">Whipple's bacillus</name>
    <dbReference type="NCBI Taxonomy" id="203267"/>
    <lineage>
        <taxon>Bacteria</taxon>
        <taxon>Bacillati</taxon>
        <taxon>Actinomycetota</taxon>
        <taxon>Actinomycetes</taxon>
        <taxon>Micrococcales</taxon>
        <taxon>Tropherymataceae</taxon>
        <taxon>Tropheryma</taxon>
    </lineage>
</organism>
<reference evidence="3 5" key="1">
    <citation type="journal article" date="2003" name="Genome Res.">
        <title>Tropheryma whipplei twist: a human pathogenic Actinobacteria with a reduced genome.</title>
        <authorList>
            <person name="Raoult D."/>
            <person name="Ogata H."/>
            <person name="Audic S."/>
            <person name="Robert C."/>
            <person name="Suhre K."/>
            <person name="Drancourt M."/>
            <person name="Claverie J.-M."/>
        </authorList>
    </citation>
    <scope>NUCLEOTIDE SEQUENCE [LARGE SCALE GENOMIC DNA]</scope>
    <source>
        <strain evidence="3 5">Twist</strain>
    </source>
</reference>
<dbReference type="Gene3D" id="1.20.120.20">
    <property type="entry name" value="Apolipoprotein"/>
    <property type="match status" value="1"/>
</dbReference>
<keyword evidence="5" id="KW-1185">Reference proteome</keyword>
<protein>
    <recommendedName>
        <fullName evidence="6">Secreted protein</fullName>
    </recommendedName>
</protein>
<keyword evidence="2" id="KW-0732">Signal</keyword>
<feature type="transmembrane region" description="Helical" evidence="1">
    <location>
        <begin position="152"/>
        <end position="170"/>
    </location>
</feature>
<evidence type="ECO:0008006" key="6">
    <source>
        <dbReference type="Google" id="ProtNLM"/>
    </source>
</evidence>
<sequence>MKKALVTLSFLTLIVTTQQSAFASPRHAGLGDALGNVFNHIGHTVKKKANELKNTVQREANNFKHTVQREANKFENTLKRAGQSVLQAGADAVVKAGVKVAQQAVAQNAQTIQTQVQAVSDQASTVATSLLAQANQSVDQVLGKVKVAARNAAITLVVAIISAVSSWFAITKWFA</sequence>
<dbReference type="AlphaFoldDB" id="Q81ZR1"/>
<name>Q81ZR1_TROWT</name>
<evidence type="ECO:0000313" key="5">
    <source>
        <dbReference type="Proteomes" id="UP000002200"/>
    </source>
</evidence>
<keyword evidence="1" id="KW-0812">Transmembrane</keyword>
<dbReference type="EMBL" id="AE014184">
    <property type="protein sequence ID" value="AAO44403.1"/>
    <property type="molecule type" value="Genomic_DNA"/>
</dbReference>
<dbReference type="KEGG" id="twh:TWT_306"/>
<evidence type="ECO:0000256" key="1">
    <source>
        <dbReference type="SAM" id="Phobius"/>
    </source>
</evidence>
<keyword evidence="1" id="KW-0472">Membrane</keyword>
<feature type="signal peptide" evidence="2">
    <location>
        <begin position="1"/>
        <end position="23"/>
    </location>
</feature>